<feature type="transmembrane region" description="Helical" evidence="1">
    <location>
        <begin position="187"/>
        <end position="204"/>
    </location>
</feature>
<dbReference type="Proteomes" id="UP000034854">
    <property type="component" value="Unassembled WGS sequence"/>
</dbReference>
<protein>
    <recommendedName>
        <fullName evidence="4">DUF2029 domain-containing protein</fullName>
    </recommendedName>
</protein>
<proteinExistence type="predicted"/>
<feature type="transmembrane region" description="Helical" evidence="1">
    <location>
        <begin position="349"/>
        <end position="368"/>
    </location>
</feature>
<dbReference type="EMBL" id="LCAG01000006">
    <property type="protein sequence ID" value="KKR87210.1"/>
    <property type="molecule type" value="Genomic_DNA"/>
</dbReference>
<feature type="transmembrane region" description="Helical" evidence="1">
    <location>
        <begin position="60"/>
        <end position="80"/>
    </location>
</feature>
<name>A0A0G0WRW9_9BACT</name>
<feature type="transmembrane region" description="Helical" evidence="1">
    <location>
        <begin position="92"/>
        <end position="111"/>
    </location>
</feature>
<accession>A0A0G0WRW9</accession>
<organism evidence="2 3">
    <name type="scientific">Candidatus Curtissbacteria bacterium GW2011_GWA1_41_11</name>
    <dbReference type="NCBI Taxonomy" id="1618409"/>
    <lineage>
        <taxon>Bacteria</taxon>
        <taxon>Candidatus Curtissiibacteriota</taxon>
    </lineage>
</organism>
<feature type="transmembrane region" description="Helical" evidence="1">
    <location>
        <begin position="296"/>
        <end position="311"/>
    </location>
</feature>
<dbReference type="AlphaFoldDB" id="A0A0G0WRW9"/>
<feature type="transmembrane region" description="Helical" evidence="1">
    <location>
        <begin position="316"/>
        <end position="337"/>
    </location>
</feature>
<sequence length="376" mass="43318">MEGSLPVKQRILFFLYILVSLEIFLYSYTQVDLNLTLSRSSVWQIIQKSFQNIGYFRRDISSGLFVGLLTSLTVLYIWAVGLARQGKLTKVFFWRLVVTISAILLFSYPAFSYDIYNYMFTAKTILVYHTNPYTIIPLQLTGIEPWLSFMRWTHLPSAYTPLWILLSLPPYLFGFGVFLLTMWNMKLLFASFYLLTTFMIGKILGREDHKNKFVGMTIFALNPLILIEGVVSPHNDIVMMGIAMVAWYYRSWLALAASVGLKLMTATLFPVFGNRKWALFAMLAGLLFVIRDREVLPWYWVWIMPFVALLPRSRNLFIISLGVSIGLLLRYLPYLYLGNWDPPAPEAKLWLTLIPIGITAIISIWHEVAGSFSRSS</sequence>
<evidence type="ECO:0000313" key="2">
    <source>
        <dbReference type="EMBL" id="KKR87210.1"/>
    </source>
</evidence>
<keyword evidence="1" id="KW-0472">Membrane</keyword>
<feature type="transmembrane region" description="Helical" evidence="1">
    <location>
        <begin position="162"/>
        <end position="181"/>
    </location>
</feature>
<evidence type="ECO:0008006" key="4">
    <source>
        <dbReference type="Google" id="ProtNLM"/>
    </source>
</evidence>
<evidence type="ECO:0000256" key="1">
    <source>
        <dbReference type="SAM" id="Phobius"/>
    </source>
</evidence>
<comment type="caution">
    <text evidence="2">The sequence shown here is derived from an EMBL/GenBank/DDBJ whole genome shotgun (WGS) entry which is preliminary data.</text>
</comment>
<feature type="transmembrane region" description="Helical" evidence="1">
    <location>
        <begin position="213"/>
        <end position="231"/>
    </location>
</feature>
<evidence type="ECO:0000313" key="3">
    <source>
        <dbReference type="Proteomes" id="UP000034854"/>
    </source>
</evidence>
<keyword evidence="1" id="KW-1133">Transmembrane helix</keyword>
<keyword evidence="1" id="KW-0812">Transmembrane</keyword>
<feature type="transmembrane region" description="Helical" evidence="1">
    <location>
        <begin position="12"/>
        <end position="29"/>
    </location>
</feature>
<reference evidence="2 3" key="1">
    <citation type="journal article" date="2015" name="Nature">
        <title>rRNA introns, odd ribosomes, and small enigmatic genomes across a large radiation of phyla.</title>
        <authorList>
            <person name="Brown C.T."/>
            <person name="Hug L.A."/>
            <person name="Thomas B.C."/>
            <person name="Sharon I."/>
            <person name="Castelle C.J."/>
            <person name="Singh A."/>
            <person name="Wilkins M.J."/>
            <person name="Williams K.H."/>
            <person name="Banfield J.F."/>
        </authorList>
    </citation>
    <scope>NUCLEOTIDE SEQUENCE [LARGE SCALE GENOMIC DNA]</scope>
</reference>
<dbReference type="Pfam" id="PF26314">
    <property type="entry name" value="MptA_B_family"/>
    <property type="match status" value="1"/>
</dbReference>
<gene>
    <name evidence="2" type="ORF">UU34_C0006G0029</name>
</gene>